<proteinExistence type="predicted"/>
<name>F4WFM0_ACREC</name>
<sequence>MCTALHTNCKLSVWSEHALASRIFPTRRRYESHTAGKQAGRQAGRQASRPTGQPAGCRTMPHYVTSRCAAPALPEAGHPKNYQRIQFVISVFDKKTFDRSVPQVWDFHVRQQERITLIHNLLMKIFKINQSYRLKFARSNMVESILCTQQRPIIDRGAPYTVDAEEISKNQNNKMTQLV</sequence>
<protein>
    <submittedName>
        <fullName evidence="2">Uncharacterized protein</fullName>
    </submittedName>
</protein>
<keyword evidence="3" id="KW-1185">Reference proteome</keyword>
<organism evidence="3">
    <name type="scientific">Acromyrmex echinatior</name>
    <name type="common">Panamanian leafcutter ant</name>
    <name type="synonym">Acromyrmex octospinosus echinatior</name>
    <dbReference type="NCBI Taxonomy" id="103372"/>
    <lineage>
        <taxon>Eukaryota</taxon>
        <taxon>Metazoa</taxon>
        <taxon>Ecdysozoa</taxon>
        <taxon>Arthropoda</taxon>
        <taxon>Hexapoda</taxon>
        <taxon>Insecta</taxon>
        <taxon>Pterygota</taxon>
        <taxon>Neoptera</taxon>
        <taxon>Endopterygota</taxon>
        <taxon>Hymenoptera</taxon>
        <taxon>Apocrita</taxon>
        <taxon>Aculeata</taxon>
        <taxon>Formicoidea</taxon>
        <taxon>Formicidae</taxon>
        <taxon>Myrmicinae</taxon>
        <taxon>Acromyrmex</taxon>
    </lineage>
</organism>
<evidence type="ECO:0000313" key="2">
    <source>
        <dbReference type="EMBL" id="EGI66997.1"/>
    </source>
</evidence>
<reference evidence="2" key="1">
    <citation type="submission" date="2011-02" db="EMBL/GenBank/DDBJ databases">
        <title>The genome of the leaf-cutting ant Acromyrmex echinatior suggests key adaptations to social evolution and fungus farming.</title>
        <authorList>
            <person name="Nygaard S."/>
            <person name="Zhang G."/>
        </authorList>
    </citation>
    <scope>NUCLEOTIDE SEQUENCE</scope>
</reference>
<gene>
    <name evidence="2" type="ORF">G5I_04429</name>
</gene>
<dbReference type="Proteomes" id="UP000007755">
    <property type="component" value="Unassembled WGS sequence"/>
</dbReference>
<dbReference type="AlphaFoldDB" id="F4WFM0"/>
<evidence type="ECO:0000256" key="1">
    <source>
        <dbReference type="SAM" id="MobiDB-lite"/>
    </source>
</evidence>
<dbReference type="EMBL" id="GL888120">
    <property type="protein sequence ID" value="EGI66997.1"/>
    <property type="molecule type" value="Genomic_DNA"/>
</dbReference>
<evidence type="ECO:0000313" key="3">
    <source>
        <dbReference type="Proteomes" id="UP000007755"/>
    </source>
</evidence>
<dbReference type="InParanoid" id="F4WFM0"/>
<accession>F4WFM0</accession>
<feature type="region of interest" description="Disordered" evidence="1">
    <location>
        <begin position="29"/>
        <end position="57"/>
    </location>
</feature>